<feature type="transmembrane region" description="Helical" evidence="8">
    <location>
        <begin position="105"/>
        <end position="125"/>
    </location>
</feature>
<evidence type="ECO:0000259" key="9">
    <source>
        <dbReference type="PROSITE" id="PS50850"/>
    </source>
</evidence>
<feature type="transmembrane region" description="Helical" evidence="8">
    <location>
        <begin position="137"/>
        <end position="160"/>
    </location>
</feature>
<dbReference type="Pfam" id="PF07690">
    <property type="entry name" value="MFS_1"/>
    <property type="match status" value="1"/>
</dbReference>
<comment type="function">
    <text evidence="6">MFS-type transporter; part of the gene cluster that mediates the biosynthesis of the antihypercholesterolemic agents phomoidrides which are dimeric anhydrides.</text>
</comment>
<evidence type="ECO:0000256" key="1">
    <source>
        <dbReference type="ARBA" id="ARBA00004141"/>
    </source>
</evidence>
<feature type="transmembrane region" description="Helical" evidence="8">
    <location>
        <begin position="195"/>
        <end position="218"/>
    </location>
</feature>
<evidence type="ECO:0000256" key="8">
    <source>
        <dbReference type="SAM" id="Phobius"/>
    </source>
</evidence>
<keyword evidence="2" id="KW-0813">Transport</keyword>
<dbReference type="PANTHER" id="PTHR23502">
    <property type="entry name" value="MAJOR FACILITATOR SUPERFAMILY"/>
    <property type="match status" value="1"/>
</dbReference>
<feature type="transmembrane region" description="Helical" evidence="8">
    <location>
        <begin position="507"/>
        <end position="528"/>
    </location>
</feature>
<dbReference type="FunFam" id="1.20.1720.10:FF:000009">
    <property type="entry name" value="MFS multidrug transporter"/>
    <property type="match status" value="1"/>
</dbReference>
<keyword evidence="4 8" id="KW-1133">Transmembrane helix</keyword>
<protein>
    <recommendedName>
        <fullName evidence="9">Major facilitator superfamily (MFS) profile domain-containing protein</fullName>
    </recommendedName>
</protein>
<sequence length="569" mass="61596">MAGEDDFLEKNYVVPTTESANQVVPPIDQDHDHGHDSSHDSSDSDSYSDSHPEPNFESTIASKGVGLQQDVVTTPGTEAVDLERSGTRASSTVEYSVFSPGMKRYIVIATSCAGFFSPLSSQIYFPAMNTLAKDLNVSISLINLTMTSYMIFQGIAPVFIGDFADNAGRRPAYFICFIIYLGANVGLALQDSYAALFVLRCMQSAGSSTTIALSAGVIADVASVAERGSYMGFVTAGSLLGPALGPVIGGLLSQYLGWRAIFWFLFIIAAAWLVQFIIFYPETGRKIVGNGSIPPPKWNMSLISYLKSRKEVSEEDRLAAESTLPAAPRKLSFPNPLPTLAIVLQKDTAVLLITNSIFFAGFYDVAVAITSLYSDIYGLNDLEIGLCYLPFGAGSALAAFANGKFLDVNYRRIATQLGLPVQRNRHTDLKNFPIEKARLQIAFPLILGAIALIIVFGWVLDHGVHLAAPTIITFFMGFCLTGSFNTVSTLLIDLYPNKAATATAGSNITRCLLGAGATAVIEPMLNAMGTGWCYTFIALVMLATTPLLFILINYGPKWREERRLREMAD</sequence>
<accession>A0A6V8H8F6</accession>
<dbReference type="Gene3D" id="1.20.1720.10">
    <property type="entry name" value="Multidrug resistance protein D"/>
    <property type="match status" value="1"/>
</dbReference>
<organism evidence="10 11">
    <name type="scientific">Talaromyces pinophilus</name>
    <name type="common">Penicillium pinophilum</name>
    <dbReference type="NCBI Taxonomy" id="128442"/>
    <lineage>
        <taxon>Eukaryota</taxon>
        <taxon>Fungi</taxon>
        <taxon>Dikarya</taxon>
        <taxon>Ascomycota</taxon>
        <taxon>Pezizomycotina</taxon>
        <taxon>Eurotiomycetes</taxon>
        <taxon>Eurotiomycetidae</taxon>
        <taxon>Eurotiales</taxon>
        <taxon>Trichocomaceae</taxon>
        <taxon>Talaromyces</taxon>
        <taxon>Talaromyces sect. Talaromyces</taxon>
    </lineage>
</organism>
<feature type="domain" description="Major facilitator superfamily (MFS) profile" evidence="9">
    <location>
        <begin position="106"/>
        <end position="558"/>
    </location>
</feature>
<dbReference type="GO" id="GO:0022857">
    <property type="term" value="F:transmembrane transporter activity"/>
    <property type="evidence" value="ECO:0007669"/>
    <property type="project" value="InterPro"/>
</dbReference>
<dbReference type="InterPro" id="IPR036259">
    <property type="entry name" value="MFS_trans_sf"/>
</dbReference>
<evidence type="ECO:0000256" key="7">
    <source>
        <dbReference type="SAM" id="MobiDB-lite"/>
    </source>
</evidence>
<evidence type="ECO:0000256" key="4">
    <source>
        <dbReference type="ARBA" id="ARBA00022989"/>
    </source>
</evidence>
<evidence type="ECO:0000256" key="6">
    <source>
        <dbReference type="ARBA" id="ARBA00059659"/>
    </source>
</evidence>
<reference evidence="11" key="1">
    <citation type="journal article" date="2015" name="Genome Announc.">
        <title>Draft genome sequence of Talaromyces cellulolyticus strain Y-94, a source of lignocellulosic biomass-degrading enzymes.</title>
        <authorList>
            <person name="Fujii T."/>
            <person name="Koike H."/>
            <person name="Sawayama S."/>
            <person name="Yano S."/>
            <person name="Inoue H."/>
        </authorList>
    </citation>
    <scope>NUCLEOTIDE SEQUENCE [LARGE SCALE GENOMIC DNA]</scope>
    <source>
        <strain evidence="11">Y-94</strain>
    </source>
</reference>
<keyword evidence="5 8" id="KW-0472">Membrane</keyword>
<comment type="subcellular location">
    <subcellularLocation>
        <location evidence="1">Membrane</location>
        <topology evidence="1">Multi-pass membrane protein</topology>
    </subcellularLocation>
</comment>
<dbReference type="GO" id="GO:0005886">
    <property type="term" value="C:plasma membrane"/>
    <property type="evidence" value="ECO:0007669"/>
    <property type="project" value="TreeGrafter"/>
</dbReference>
<feature type="transmembrane region" description="Helical" evidence="8">
    <location>
        <begin position="439"/>
        <end position="459"/>
    </location>
</feature>
<dbReference type="Proteomes" id="UP000053095">
    <property type="component" value="Unassembled WGS sequence"/>
</dbReference>
<feature type="transmembrane region" description="Helical" evidence="8">
    <location>
        <begin position="230"/>
        <end position="248"/>
    </location>
</feature>
<dbReference type="EMBL" id="DF933818">
    <property type="protein sequence ID" value="GAM36958.1"/>
    <property type="molecule type" value="Genomic_DNA"/>
</dbReference>
<feature type="compositionally biased region" description="Basic and acidic residues" evidence="7">
    <location>
        <begin position="28"/>
        <end position="54"/>
    </location>
</feature>
<keyword evidence="11" id="KW-1185">Reference proteome</keyword>
<evidence type="ECO:0000313" key="11">
    <source>
        <dbReference type="Proteomes" id="UP000053095"/>
    </source>
</evidence>
<dbReference type="InterPro" id="IPR020846">
    <property type="entry name" value="MFS_dom"/>
</dbReference>
<feature type="transmembrane region" description="Helical" evidence="8">
    <location>
        <begin position="471"/>
        <end position="495"/>
    </location>
</feature>
<evidence type="ECO:0000256" key="5">
    <source>
        <dbReference type="ARBA" id="ARBA00023136"/>
    </source>
</evidence>
<dbReference type="PROSITE" id="PS50850">
    <property type="entry name" value="MFS"/>
    <property type="match status" value="1"/>
</dbReference>
<feature type="region of interest" description="Disordered" evidence="7">
    <location>
        <begin position="1"/>
        <end position="62"/>
    </location>
</feature>
<keyword evidence="3 8" id="KW-0812">Transmembrane</keyword>
<feature type="transmembrane region" description="Helical" evidence="8">
    <location>
        <begin position="534"/>
        <end position="555"/>
    </location>
</feature>
<evidence type="ECO:0000256" key="3">
    <source>
        <dbReference type="ARBA" id="ARBA00022692"/>
    </source>
</evidence>
<evidence type="ECO:0000256" key="2">
    <source>
        <dbReference type="ARBA" id="ARBA00022448"/>
    </source>
</evidence>
<dbReference type="SUPFAM" id="SSF103473">
    <property type="entry name" value="MFS general substrate transporter"/>
    <property type="match status" value="1"/>
</dbReference>
<feature type="transmembrane region" description="Helical" evidence="8">
    <location>
        <begin position="260"/>
        <end position="280"/>
    </location>
</feature>
<dbReference type="AlphaFoldDB" id="A0A6V8H8F6"/>
<dbReference type="CDD" id="cd17323">
    <property type="entry name" value="MFS_Tpo1_MDR_like"/>
    <property type="match status" value="1"/>
</dbReference>
<dbReference type="Gene3D" id="1.20.1250.20">
    <property type="entry name" value="MFS general substrate transporter like domains"/>
    <property type="match status" value="1"/>
</dbReference>
<evidence type="ECO:0000313" key="10">
    <source>
        <dbReference type="EMBL" id="GAM36958.1"/>
    </source>
</evidence>
<feature type="transmembrane region" description="Helical" evidence="8">
    <location>
        <begin position="172"/>
        <end position="189"/>
    </location>
</feature>
<proteinExistence type="predicted"/>
<dbReference type="PANTHER" id="PTHR23502:SF51">
    <property type="entry name" value="QUINIDINE RESISTANCE PROTEIN 1-RELATED"/>
    <property type="match status" value="1"/>
</dbReference>
<name>A0A6V8H8F6_TALPI</name>
<gene>
    <name evidence="10" type="ORF">TCE0_022f06467</name>
</gene>
<dbReference type="InterPro" id="IPR011701">
    <property type="entry name" value="MFS"/>
</dbReference>
<comment type="caution">
    <text evidence="10">The sequence shown here is derived from an EMBL/GenBank/DDBJ whole genome shotgun (WGS) entry which is preliminary data.</text>
</comment>